<keyword evidence="1" id="KW-0472">Membrane</keyword>
<gene>
    <name evidence="2" type="ORF">EHQ76_19625</name>
</gene>
<dbReference type="RefSeq" id="WP_135672530.1">
    <property type="nucleotide sequence ID" value="NZ_RQGN01000104.1"/>
</dbReference>
<evidence type="ECO:0000256" key="1">
    <source>
        <dbReference type="SAM" id="Phobius"/>
    </source>
</evidence>
<sequence>MNYKTIIYILIVFFWSSFVFGESLFFTSPEPKDRLAGAFQKQVIESGTAKKETTNIAIQAEKTLGKNFSVFASAPYTRLQESGENRREHLGQQQVGLKVLYNFGDWSAIGGSHYFFATGKERLGIGSERFGNLEFYGGLLFQKGPWGFFGRARWNTQVTPYLRERRGEEFEKVWYFDLWFSYKAEVFEWIVEVSRVIQYDPQKENLYSTIVAPGMLAHFDLLSVGLSVPFTTSRSYTPDGTLAVPNATFQKNDFDYGAMIKVFKYY</sequence>
<proteinExistence type="predicted"/>
<comment type="caution">
    <text evidence="2">The sequence shown here is derived from an EMBL/GenBank/DDBJ whole genome shotgun (WGS) entry which is preliminary data.</text>
</comment>
<evidence type="ECO:0000313" key="2">
    <source>
        <dbReference type="EMBL" id="TGL92780.1"/>
    </source>
</evidence>
<evidence type="ECO:0000313" key="3">
    <source>
        <dbReference type="Proteomes" id="UP000298429"/>
    </source>
</evidence>
<keyword evidence="1" id="KW-1133">Transmembrane helix</keyword>
<dbReference type="AlphaFoldDB" id="A0A5F2AY54"/>
<keyword evidence="1" id="KW-0812">Transmembrane</keyword>
<organism evidence="2 3">
    <name type="scientific">Leptospira barantonii</name>
    <dbReference type="NCBI Taxonomy" id="2023184"/>
    <lineage>
        <taxon>Bacteria</taxon>
        <taxon>Pseudomonadati</taxon>
        <taxon>Spirochaetota</taxon>
        <taxon>Spirochaetia</taxon>
        <taxon>Leptospirales</taxon>
        <taxon>Leptospiraceae</taxon>
        <taxon>Leptospira</taxon>
    </lineage>
</organism>
<dbReference type="EMBL" id="RQGN01000104">
    <property type="protein sequence ID" value="TGL92780.1"/>
    <property type="molecule type" value="Genomic_DNA"/>
</dbReference>
<accession>A0A5F2AY54</accession>
<dbReference type="Proteomes" id="UP000298429">
    <property type="component" value="Unassembled WGS sequence"/>
</dbReference>
<evidence type="ECO:0008006" key="4">
    <source>
        <dbReference type="Google" id="ProtNLM"/>
    </source>
</evidence>
<dbReference type="OrthoDB" id="338515at2"/>
<reference evidence="2 3" key="1">
    <citation type="journal article" date="2019" name="PLoS Negl. Trop. Dis.">
        <title>Revisiting the worldwide diversity of Leptospira species in the environment.</title>
        <authorList>
            <person name="Vincent A.T."/>
            <person name="Schiettekatte O."/>
            <person name="Bourhy P."/>
            <person name="Veyrier F.J."/>
            <person name="Picardeau M."/>
        </authorList>
    </citation>
    <scope>NUCLEOTIDE SEQUENCE [LARGE SCALE GENOMIC DNA]</scope>
    <source>
        <strain evidence="2 3">201702444</strain>
    </source>
</reference>
<feature type="transmembrane region" description="Helical" evidence="1">
    <location>
        <begin position="6"/>
        <end position="26"/>
    </location>
</feature>
<name>A0A5F2AY54_9LEPT</name>
<protein>
    <recommendedName>
        <fullName evidence="4">DUF481 domain-containing protein</fullName>
    </recommendedName>
</protein>